<feature type="compositionally biased region" description="Polar residues" evidence="4">
    <location>
        <begin position="100"/>
        <end position="110"/>
    </location>
</feature>
<dbReference type="GO" id="GO:0031588">
    <property type="term" value="C:nucleotide-activated protein kinase complex"/>
    <property type="evidence" value="ECO:0007669"/>
    <property type="project" value="TreeGrafter"/>
</dbReference>
<evidence type="ECO:0000256" key="3">
    <source>
        <dbReference type="SAM" id="Coils"/>
    </source>
</evidence>
<dbReference type="EMBL" id="CR382124">
    <property type="protein sequence ID" value="CAH00522.1"/>
    <property type="molecule type" value="Genomic_DNA"/>
</dbReference>
<accession>Q6CRL3</accession>
<dbReference type="InParanoid" id="Q6CRL3"/>
<feature type="compositionally biased region" description="Low complexity" evidence="4">
    <location>
        <begin position="413"/>
        <end position="436"/>
    </location>
</feature>
<dbReference type="PANTHER" id="PTHR10343">
    <property type="entry name" value="5'-AMP-ACTIVATED PROTEIN KINASE , BETA SUBUNIT"/>
    <property type="match status" value="1"/>
</dbReference>
<evidence type="ECO:0000256" key="2">
    <source>
        <dbReference type="ARBA" id="ARBA00038216"/>
    </source>
</evidence>
<dbReference type="GO" id="GO:0005737">
    <property type="term" value="C:cytoplasm"/>
    <property type="evidence" value="ECO:0007669"/>
    <property type="project" value="TreeGrafter"/>
</dbReference>
<keyword evidence="1" id="KW-0597">Phosphoprotein</keyword>
<dbReference type="GO" id="GO:0007165">
    <property type="term" value="P:signal transduction"/>
    <property type="evidence" value="ECO:0007669"/>
    <property type="project" value="TreeGrafter"/>
</dbReference>
<dbReference type="InterPro" id="IPR013783">
    <property type="entry name" value="Ig-like_fold"/>
</dbReference>
<sequence>MVEYTFTWPKGPQEVVVTGNFDNWTGSLPLVKQPSGDFSLTMPLPPNDDDKFVFKFIVDGEWVVSDKYEKDSSAGPINNVIYTSKIVGTTTGSTFIPESALSAKTSQKPKSQPAPGSNKKGKKKKVKVKKRIRKDKRTGEQTVISEERTELNSDGEEESEEVSTTATNSKEVTPLPPQTATTEPADDEEATAPVPAVLPSKENQQTTLGEPGIAIVPNPNEIAAFKEVRNVDAQKLNEQLNAELKEKEADKKETLDQQAEETAAVTAAATAAAAENPTDDVAPVIQSATEPAVQTEQLEQEKAVAEPETVPTQDATIPNTHIESQVTDGSDVVEEVGIITSPEQEAELVQRTLDPKIGGEAELLIAEGEVPKDSIPAVQEQVEKIADEAIEANTKIADNVTEDVKKTAEEAKTTTNNAANKVTNNATSTNTPTKTAAKPEKKKKKGFFSKLKKIFN</sequence>
<name>Q6CRL3_KLULA</name>
<evidence type="ECO:0000256" key="1">
    <source>
        <dbReference type="ARBA" id="ARBA00022553"/>
    </source>
</evidence>
<dbReference type="PANTHER" id="PTHR10343:SF81">
    <property type="entry name" value="CRUCIFORM DNA-RECOGNIZING PROTEIN 1-RELATED"/>
    <property type="match status" value="1"/>
</dbReference>
<dbReference type="Gene3D" id="2.60.40.10">
    <property type="entry name" value="Immunoglobulins"/>
    <property type="match status" value="1"/>
</dbReference>
<dbReference type="InterPro" id="IPR014756">
    <property type="entry name" value="Ig_E-set"/>
</dbReference>
<evidence type="ECO:0000259" key="5">
    <source>
        <dbReference type="Pfam" id="PF16561"/>
    </source>
</evidence>
<dbReference type="AlphaFoldDB" id="Q6CRL3"/>
<gene>
    <name evidence="6" type="ORF">KLLA0_D08184g</name>
</gene>
<reference evidence="6 7" key="1">
    <citation type="journal article" date="2004" name="Nature">
        <title>Genome evolution in yeasts.</title>
        <authorList>
            <consortium name="Genolevures"/>
            <person name="Dujon B."/>
            <person name="Sherman D."/>
            <person name="Fischer G."/>
            <person name="Durrens P."/>
            <person name="Casaregola S."/>
            <person name="Lafontaine I."/>
            <person name="de Montigny J."/>
            <person name="Marck C."/>
            <person name="Neuveglise C."/>
            <person name="Talla E."/>
            <person name="Goffard N."/>
            <person name="Frangeul L."/>
            <person name="Aigle M."/>
            <person name="Anthouard V."/>
            <person name="Babour A."/>
            <person name="Barbe V."/>
            <person name="Barnay S."/>
            <person name="Blanchin S."/>
            <person name="Beckerich J.M."/>
            <person name="Beyne E."/>
            <person name="Bleykasten C."/>
            <person name="Boisrame A."/>
            <person name="Boyer J."/>
            <person name="Cattolico L."/>
            <person name="Confanioleri F."/>
            <person name="de Daruvar A."/>
            <person name="Despons L."/>
            <person name="Fabre E."/>
            <person name="Fairhead C."/>
            <person name="Ferry-Dumazet H."/>
            <person name="Groppi A."/>
            <person name="Hantraye F."/>
            <person name="Hennequin C."/>
            <person name="Jauniaux N."/>
            <person name="Joyet P."/>
            <person name="Kachouri R."/>
            <person name="Kerrest A."/>
            <person name="Koszul R."/>
            <person name="Lemaire M."/>
            <person name="Lesur I."/>
            <person name="Ma L."/>
            <person name="Muller H."/>
            <person name="Nicaud J.M."/>
            <person name="Nikolski M."/>
            <person name="Oztas S."/>
            <person name="Ozier-Kalogeropoulos O."/>
            <person name="Pellenz S."/>
            <person name="Potier S."/>
            <person name="Richard G.F."/>
            <person name="Straub M.L."/>
            <person name="Suleau A."/>
            <person name="Swennene D."/>
            <person name="Tekaia F."/>
            <person name="Wesolowski-Louvel M."/>
            <person name="Westhof E."/>
            <person name="Wirth B."/>
            <person name="Zeniou-Meyer M."/>
            <person name="Zivanovic I."/>
            <person name="Bolotin-Fukuhara M."/>
            <person name="Thierry A."/>
            <person name="Bouchier C."/>
            <person name="Caudron B."/>
            <person name="Scarpelli C."/>
            <person name="Gaillardin C."/>
            <person name="Weissenbach J."/>
            <person name="Wincker P."/>
            <person name="Souciet J.L."/>
        </authorList>
    </citation>
    <scope>NUCLEOTIDE SEQUENCE [LARGE SCALE GENOMIC DNA]</scope>
    <source>
        <strain evidence="7">ATCC 8585 / CBS 2359 / DSM 70799 / NBRC 1267 / NRRL Y-1140 / WM37</strain>
    </source>
</reference>
<evidence type="ECO:0000313" key="7">
    <source>
        <dbReference type="Proteomes" id="UP000000598"/>
    </source>
</evidence>
<feature type="coiled-coil region" evidence="3">
    <location>
        <begin position="230"/>
        <end position="261"/>
    </location>
</feature>
<feature type="compositionally biased region" description="Polar residues" evidence="4">
    <location>
        <begin position="310"/>
        <end position="319"/>
    </location>
</feature>
<feature type="domain" description="AMP-activated protein kinase glycogen-binding" evidence="5">
    <location>
        <begin position="3"/>
        <end position="84"/>
    </location>
</feature>
<keyword evidence="3" id="KW-0175">Coiled coil</keyword>
<feature type="compositionally biased region" description="Basic residues" evidence="4">
    <location>
        <begin position="119"/>
        <end position="136"/>
    </location>
</feature>
<organism evidence="6 7">
    <name type="scientific">Kluyveromyces lactis (strain ATCC 8585 / CBS 2359 / DSM 70799 / NBRC 1267 / NRRL Y-1140 / WM37)</name>
    <name type="common">Yeast</name>
    <name type="synonym">Candida sphaerica</name>
    <dbReference type="NCBI Taxonomy" id="284590"/>
    <lineage>
        <taxon>Eukaryota</taxon>
        <taxon>Fungi</taxon>
        <taxon>Dikarya</taxon>
        <taxon>Ascomycota</taxon>
        <taxon>Saccharomycotina</taxon>
        <taxon>Saccharomycetes</taxon>
        <taxon>Saccharomycetales</taxon>
        <taxon>Saccharomycetaceae</taxon>
        <taxon>Kluyveromyces</taxon>
    </lineage>
</organism>
<evidence type="ECO:0000313" key="6">
    <source>
        <dbReference type="EMBL" id="CAH00522.1"/>
    </source>
</evidence>
<dbReference type="Proteomes" id="UP000000598">
    <property type="component" value="Chromosome D"/>
</dbReference>
<dbReference type="PaxDb" id="284590-Q6CRL3"/>
<evidence type="ECO:0000256" key="4">
    <source>
        <dbReference type="SAM" id="MobiDB-lite"/>
    </source>
</evidence>
<dbReference type="InterPro" id="IPR032640">
    <property type="entry name" value="AMPK1_CBM"/>
</dbReference>
<feature type="region of interest" description="Disordered" evidence="4">
    <location>
        <begin position="408"/>
        <end position="445"/>
    </location>
</feature>
<dbReference type="STRING" id="284590.Q6CRL3"/>
<dbReference type="eggNOG" id="KOG1616">
    <property type="taxonomic scope" value="Eukaryota"/>
</dbReference>
<dbReference type="GO" id="GO:0005634">
    <property type="term" value="C:nucleus"/>
    <property type="evidence" value="ECO:0007669"/>
    <property type="project" value="TreeGrafter"/>
</dbReference>
<comment type="similarity">
    <text evidence="2">Belongs to the CRP1/MDG1 family.</text>
</comment>
<dbReference type="CDD" id="cd02859">
    <property type="entry name" value="E_set_AMPKbeta_like_N"/>
    <property type="match status" value="1"/>
</dbReference>
<proteinExistence type="inferred from homology"/>
<dbReference type="InterPro" id="IPR050827">
    <property type="entry name" value="CRP1_MDG1_kinase"/>
</dbReference>
<dbReference type="Pfam" id="PF16561">
    <property type="entry name" value="AMPK1_CBM"/>
    <property type="match status" value="1"/>
</dbReference>
<protein>
    <submittedName>
        <fullName evidence="6">KLLA0D08184p</fullName>
    </submittedName>
</protein>
<dbReference type="HOGENOM" id="CLU_594765_0_0_1"/>
<keyword evidence="7" id="KW-1185">Reference proteome</keyword>
<dbReference type="FunCoup" id="Q6CRL3">
    <property type="interactions" value="101"/>
</dbReference>
<dbReference type="SUPFAM" id="SSF81296">
    <property type="entry name" value="E set domains"/>
    <property type="match status" value="1"/>
</dbReference>
<dbReference type="KEGG" id="kla:KLLA0_D08184g"/>
<dbReference type="GO" id="GO:0019901">
    <property type="term" value="F:protein kinase binding"/>
    <property type="evidence" value="ECO:0007669"/>
    <property type="project" value="TreeGrafter"/>
</dbReference>
<feature type="region of interest" description="Disordered" evidence="4">
    <location>
        <begin position="100"/>
        <end position="215"/>
    </location>
</feature>
<feature type="region of interest" description="Disordered" evidence="4">
    <location>
        <begin position="291"/>
        <end position="319"/>
    </location>
</feature>
<dbReference type="OMA" id="WPHAGAS"/>